<dbReference type="OMA" id="FNRTTHA"/>
<dbReference type="HOGENOM" id="CLU_115081_0_0_1"/>
<dbReference type="OrthoDB" id="7925769at2759"/>
<protein>
    <submittedName>
        <fullName evidence="1 2">Uncharacterized protein</fullName>
    </submittedName>
</protein>
<keyword evidence="3" id="KW-1185">Reference proteome</keyword>
<evidence type="ECO:0000313" key="1">
    <source>
        <dbReference type="EMBL" id="EDS32403.1"/>
    </source>
</evidence>
<dbReference type="EnsemblMetazoa" id="CPIJ019906-RA">
    <property type="protein sequence ID" value="CPIJ019906-PA"/>
    <property type="gene ID" value="CPIJ019906"/>
</dbReference>
<organism>
    <name type="scientific">Culex quinquefasciatus</name>
    <name type="common">Southern house mosquito</name>
    <name type="synonym">Culex pungens</name>
    <dbReference type="NCBI Taxonomy" id="7176"/>
    <lineage>
        <taxon>Eukaryota</taxon>
        <taxon>Metazoa</taxon>
        <taxon>Ecdysozoa</taxon>
        <taxon>Arthropoda</taxon>
        <taxon>Hexapoda</taxon>
        <taxon>Insecta</taxon>
        <taxon>Pterygota</taxon>
        <taxon>Neoptera</taxon>
        <taxon>Endopterygota</taxon>
        <taxon>Diptera</taxon>
        <taxon>Nematocera</taxon>
        <taxon>Culicoidea</taxon>
        <taxon>Culicidae</taxon>
        <taxon>Culicinae</taxon>
        <taxon>Culicini</taxon>
        <taxon>Culex</taxon>
        <taxon>Culex</taxon>
    </lineage>
</organism>
<gene>
    <name evidence="2" type="primary">6054282</name>
    <name evidence="1" type="ORF">CpipJ_CPIJ019906</name>
</gene>
<proteinExistence type="predicted"/>
<reference evidence="2" key="2">
    <citation type="submission" date="2021-02" db="UniProtKB">
        <authorList>
            <consortium name="EnsemblMetazoa"/>
        </authorList>
    </citation>
    <scope>IDENTIFICATION</scope>
    <source>
        <strain evidence="2">JHB</strain>
    </source>
</reference>
<dbReference type="eggNOG" id="ENOG502RTIW">
    <property type="taxonomic scope" value="Eukaryota"/>
</dbReference>
<dbReference type="EMBL" id="DS233950">
    <property type="protein sequence ID" value="EDS32403.1"/>
    <property type="molecule type" value="Genomic_DNA"/>
</dbReference>
<dbReference type="InParanoid" id="B0XKQ3"/>
<evidence type="ECO:0000313" key="2">
    <source>
        <dbReference type="EnsemblMetazoa" id="CPIJ019906-PA"/>
    </source>
</evidence>
<dbReference type="STRING" id="7176.B0XKQ3"/>
<sequence>MELQLERFEAIGESGIAEFDLRVRKFNRTTHAINGTFTILQDLDETYEISASFAYSTLGNNQFNEYPMKVPRKKLCDFMVDQYLRCQYLWRNSTNMPHLEKGTTEYCPFPAGAYWVKDVIPDASWVPPVVPTGLWRMSISWEQNTHSHRCGPTWTVISTDSGAEFQGGLEV</sequence>
<evidence type="ECO:0000313" key="3">
    <source>
        <dbReference type="Proteomes" id="UP000002320"/>
    </source>
</evidence>
<dbReference type="Proteomes" id="UP000002320">
    <property type="component" value="Unassembled WGS sequence"/>
</dbReference>
<dbReference type="VEuPathDB" id="VectorBase:CPIJ019906"/>
<reference evidence="1" key="1">
    <citation type="submission" date="2007-03" db="EMBL/GenBank/DDBJ databases">
        <title>Annotation of Culex pipiens quinquefasciatus.</title>
        <authorList>
            <consortium name="The Broad Institute Genome Sequencing Platform"/>
            <person name="Atkinson P.W."/>
            <person name="Hemingway J."/>
            <person name="Christensen B.M."/>
            <person name="Higgs S."/>
            <person name="Kodira C."/>
            <person name="Hannick L."/>
            <person name="Megy K."/>
            <person name="O'Leary S."/>
            <person name="Pearson M."/>
            <person name="Haas B.J."/>
            <person name="Mauceli E."/>
            <person name="Wortman J.R."/>
            <person name="Lee N.H."/>
            <person name="Guigo R."/>
            <person name="Stanke M."/>
            <person name="Alvarado L."/>
            <person name="Amedeo P."/>
            <person name="Antoine C.H."/>
            <person name="Arensburger P."/>
            <person name="Bidwell S.L."/>
            <person name="Crawford M."/>
            <person name="Camaro F."/>
            <person name="Devon K."/>
            <person name="Engels R."/>
            <person name="Hammond M."/>
            <person name="Howarth C."/>
            <person name="Koehrsen M."/>
            <person name="Lawson D."/>
            <person name="Montgomery P."/>
            <person name="Nene V."/>
            <person name="Nusbaum C."/>
            <person name="Puiu D."/>
            <person name="Romero-Severson J."/>
            <person name="Severson D.W."/>
            <person name="Shumway M."/>
            <person name="Sisk P."/>
            <person name="Stolte C."/>
            <person name="Zeng Q."/>
            <person name="Eisenstadt E."/>
            <person name="Fraser-Liggett C."/>
            <person name="Strausberg R."/>
            <person name="Galagan J."/>
            <person name="Birren B."/>
            <person name="Collins F.H."/>
        </authorList>
    </citation>
    <scope>NUCLEOTIDE SEQUENCE [LARGE SCALE GENOMIC DNA]</scope>
    <source>
        <strain evidence="1">JHB</strain>
    </source>
</reference>
<dbReference type="FunCoup" id="B0XKQ3">
    <property type="interactions" value="49"/>
</dbReference>
<dbReference type="InterPro" id="IPR010512">
    <property type="entry name" value="DUF1091"/>
</dbReference>
<dbReference type="PANTHER" id="PTHR21112">
    <property type="entry name" value="CHEMOSENSORY PROTEIN A 29A-RELATED"/>
    <property type="match status" value="1"/>
</dbReference>
<dbReference type="Pfam" id="PF06477">
    <property type="entry name" value="DUF1091"/>
    <property type="match status" value="1"/>
</dbReference>
<dbReference type="VEuPathDB" id="VectorBase:CQUJHB013703"/>
<dbReference type="KEGG" id="cqu:CpipJ_CPIJ019906"/>
<accession>B0XKQ3</accession>
<dbReference type="PANTHER" id="PTHR21112:SF0">
    <property type="entry name" value="CHEMOSENSORY PROTEIN A 29A-RELATED"/>
    <property type="match status" value="1"/>
</dbReference>
<name>B0XKQ3_CULQU</name>
<dbReference type="AlphaFoldDB" id="B0XKQ3"/>